<keyword evidence="9" id="KW-0479">Metal-binding</keyword>
<feature type="non-terminal residue" evidence="18">
    <location>
        <position position="1"/>
    </location>
</feature>
<keyword evidence="11" id="KW-0067">ATP-binding</keyword>
<proteinExistence type="inferred from homology"/>
<keyword evidence="13" id="KW-0648">Protein biosynthesis</keyword>
<reference evidence="18" key="1">
    <citation type="journal article" date="2014" name="Front. Microbiol.">
        <title>High frequency of phylogenetically diverse reductive dehalogenase-homologous genes in deep subseafloor sedimentary metagenomes.</title>
        <authorList>
            <person name="Kawai M."/>
            <person name="Futagami T."/>
            <person name="Toyoda A."/>
            <person name="Takaki Y."/>
            <person name="Nishi S."/>
            <person name="Hori S."/>
            <person name="Arai W."/>
            <person name="Tsubouchi T."/>
            <person name="Morono Y."/>
            <person name="Uchiyama I."/>
            <person name="Ito T."/>
            <person name="Fujiyama A."/>
            <person name="Inagaki F."/>
            <person name="Takami H."/>
        </authorList>
    </citation>
    <scope>NUCLEOTIDE SEQUENCE</scope>
    <source>
        <strain evidence="18">Expedition CK06-06</strain>
    </source>
</reference>
<dbReference type="GO" id="GO:0006432">
    <property type="term" value="P:phenylalanyl-tRNA aminoacylation"/>
    <property type="evidence" value="ECO:0007669"/>
    <property type="project" value="InterPro"/>
</dbReference>
<comment type="subunit">
    <text evidence="4">Tetramer of two alpha and two beta subunits.</text>
</comment>
<gene>
    <name evidence="18" type="ORF">S01H1_48245</name>
</gene>
<dbReference type="PANTHER" id="PTHR10947:SF0">
    <property type="entry name" value="PHENYLALANINE--TRNA LIGASE BETA SUBUNIT"/>
    <property type="match status" value="1"/>
</dbReference>
<evidence type="ECO:0000256" key="14">
    <source>
        <dbReference type="ARBA" id="ARBA00023146"/>
    </source>
</evidence>
<dbReference type="GO" id="GO:0000287">
    <property type="term" value="F:magnesium ion binding"/>
    <property type="evidence" value="ECO:0007669"/>
    <property type="project" value="InterPro"/>
</dbReference>
<dbReference type="Gene3D" id="3.30.56.10">
    <property type="match status" value="1"/>
</dbReference>
<comment type="catalytic activity">
    <reaction evidence="16">
        <text>tRNA(Phe) + L-phenylalanine + ATP = L-phenylalanyl-tRNA(Phe) + AMP + diphosphate + H(+)</text>
        <dbReference type="Rhea" id="RHEA:19413"/>
        <dbReference type="Rhea" id="RHEA-COMP:9668"/>
        <dbReference type="Rhea" id="RHEA-COMP:9699"/>
        <dbReference type="ChEBI" id="CHEBI:15378"/>
        <dbReference type="ChEBI" id="CHEBI:30616"/>
        <dbReference type="ChEBI" id="CHEBI:33019"/>
        <dbReference type="ChEBI" id="CHEBI:58095"/>
        <dbReference type="ChEBI" id="CHEBI:78442"/>
        <dbReference type="ChEBI" id="CHEBI:78531"/>
        <dbReference type="ChEBI" id="CHEBI:456215"/>
        <dbReference type="EC" id="6.1.1.20"/>
    </reaction>
</comment>
<name>X0WRU9_9ZZZZ</name>
<sequence length="262" mass="29131">VYPEKPARKEVTLRLGRLKTLLGIEIGAEEVAKIFSRLGFQPRQKKDSFVCTIPSWRSDVYREADLIEEVARLHGYNKIPTERKISIEVVPVDTHQKMVKSIGRYLNSCGFYETINVGFVDTSVAELFAGAYVKGHLAVKDVSRKSANLLRRSLLGSLLGVLKTNLNAQNSPCRIFEIADTFVPADKQELPIERTNLALVCDSDLRDLRGVVDGLVKSIDRDAETVFRPVDSVWAQVAAKIMVNGEVLGTAGIVSQKVKDQF</sequence>
<dbReference type="SMART" id="SM00874">
    <property type="entry name" value="B5"/>
    <property type="match status" value="1"/>
</dbReference>
<evidence type="ECO:0000256" key="5">
    <source>
        <dbReference type="ARBA" id="ARBA00012814"/>
    </source>
</evidence>
<dbReference type="InterPro" id="IPR009061">
    <property type="entry name" value="DNA-bd_dom_put_sf"/>
</dbReference>
<dbReference type="AlphaFoldDB" id="X0WRU9"/>
<dbReference type="PANTHER" id="PTHR10947">
    <property type="entry name" value="PHENYLALANYL-TRNA SYNTHETASE BETA CHAIN AND LEUCINE-RICH REPEAT-CONTAINING PROTEIN 47"/>
    <property type="match status" value="1"/>
</dbReference>
<evidence type="ECO:0000256" key="10">
    <source>
        <dbReference type="ARBA" id="ARBA00022741"/>
    </source>
</evidence>
<evidence type="ECO:0000256" key="4">
    <source>
        <dbReference type="ARBA" id="ARBA00011209"/>
    </source>
</evidence>
<dbReference type="GO" id="GO:0003723">
    <property type="term" value="F:RNA binding"/>
    <property type="evidence" value="ECO:0007669"/>
    <property type="project" value="InterPro"/>
</dbReference>
<evidence type="ECO:0000256" key="6">
    <source>
        <dbReference type="ARBA" id="ARBA00017032"/>
    </source>
</evidence>
<evidence type="ECO:0000256" key="11">
    <source>
        <dbReference type="ARBA" id="ARBA00022840"/>
    </source>
</evidence>
<keyword evidence="7" id="KW-0963">Cytoplasm</keyword>
<comment type="subcellular location">
    <subcellularLocation>
        <location evidence="2">Cytoplasm</location>
    </subcellularLocation>
</comment>
<dbReference type="Pfam" id="PF17759">
    <property type="entry name" value="tRNA_synthFbeta"/>
    <property type="match status" value="1"/>
</dbReference>
<dbReference type="InterPro" id="IPR041616">
    <property type="entry name" value="PheRS_beta_core"/>
</dbReference>
<dbReference type="SUPFAM" id="SSF46955">
    <property type="entry name" value="Putative DNA-binding domain"/>
    <property type="match status" value="1"/>
</dbReference>
<evidence type="ECO:0000313" key="18">
    <source>
        <dbReference type="EMBL" id="GAG27263.1"/>
    </source>
</evidence>
<dbReference type="FunFam" id="3.30.56.10:FF:000002">
    <property type="entry name" value="Phenylalanine--tRNA ligase beta subunit"/>
    <property type="match status" value="1"/>
</dbReference>
<keyword evidence="10" id="KW-0547">Nucleotide-binding</keyword>
<evidence type="ECO:0000256" key="8">
    <source>
        <dbReference type="ARBA" id="ARBA00022598"/>
    </source>
</evidence>
<dbReference type="Gene3D" id="3.30.930.10">
    <property type="entry name" value="Bira Bifunctional Protein, Domain 2"/>
    <property type="match status" value="1"/>
</dbReference>
<keyword evidence="12" id="KW-0460">Magnesium</keyword>
<comment type="caution">
    <text evidence="18">The sequence shown here is derived from an EMBL/GenBank/DDBJ whole genome shotgun (WGS) entry which is preliminary data.</text>
</comment>
<evidence type="ECO:0000256" key="16">
    <source>
        <dbReference type="ARBA" id="ARBA00049255"/>
    </source>
</evidence>
<dbReference type="EMBL" id="BARS01030975">
    <property type="protein sequence ID" value="GAG27263.1"/>
    <property type="molecule type" value="Genomic_DNA"/>
</dbReference>
<dbReference type="Pfam" id="PF03484">
    <property type="entry name" value="B5"/>
    <property type="match status" value="1"/>
</dbReference>
<evidence type="ECO:0000259" key="17">
    <source>
        <dbReference type="PROSITE" id="PS51483"/>
    </source>
</evidence>
<dbReference type="InterPro" id="IPR005147">
    <property type="entry name" value="tRNA_synthase_B5-dom"/>
</dbReference>
<dbReference type="GO" id="GO:0004826">
    <property type="term" value="F:phenylalanine-tRNA ligase activity"/>
    <property type="evidence" value="ECO:0007669"/>
    <property type="project" value="UniProtKB-EC"/>
</dbReference>
<evidence type="ECO:0000256" key="2">
    <source>
        <dbReference type="ARBA" id="ARBA00004496"/>
    </source>
</evidence>
<evidence type="ECO:0000256" key="1">
    <source>
        <dbReference type="ARBA" id="ARBA00001946"/>
    </source>
</evidence>
<feature type="non-terminal residue" evidence="18">
    <location>
        <position position="262"/>
    </location>
</feature>
<comment type="similarity">
    <text evidence="3">Belongs to the phenylalanyl-tRNA synthetase beta subunit family. Type 1 subfamily.</text>
</comment>
<dbReference type="EC" id="6.1.1.20" evidence="5"/>
<evidence type="ECO:0000256" key="3">
    <source>
        <dbReference type="ARBA" id="ARBA00008653"/>
    </source>
</evidence>
<dbReference type="GO" id="GO:0009328">
    <property type="term" value="C:phenylalanine-tRNA ligase complex"/>
    <property type="evidence" value="ECO:0007669"/>
    <property type="project" value="TreeGrafter"/>
</dbReference>
<dbReference type="PROSITE" id="PS51483">
    <property type="entry name" value="B5"/>
    <property type="match status" value="1"/>
</dbReference>
<dbReference type="GO" id="GO:0005524">
    <property type="term" value="F:ATP binding"/>
    <property type="evidence" value="ECO:0007669"/>
    <property type="project" value="UniProtKB-KW"/>
</dbReference>
<evidence type="ECO:0000256" key="12">
    <source>
        <dbReference type="ARBA" id="ARBA00022842"/>
    </source>
</evidence>
<feature type="domain" description="B5" evidence="17">
    <location>
        <begin position="6"/>
        <end position="81"/>
    </location>
</feature>
<dbReference type="SUPFAM" id="SSF55681">
    <property type="entry name" value="Class II aaRS and biotin synthetases"/>
    <property type="match status" value="1"/>
</dbReference>
<dbReference type="InterPro" id="IPR045060">
    <property type="entry name" value="Phe-tRNA-ligase_IIc_bsu"/>
</dbReference>
<keyword evidence="14" id="KW-0030">Aminoacyl-tRNA synthetase</keyword>
<evidence type="ECO:0000256" key="9">
    <source>
        <dbReference type="ARBA" id="ARBA00022723"/>
    </source>
</evidence>
<dbReference type="InterPro" id="IPR045864">
    <property type="entry name" value="aa-tRNA-synth_II/BPL/LPL"/>
</dbReference>
<organism evidence="18">
    <name type="scientific">marine sediment metagenome</name>
    <dbReference type="NCBI Taxonomy" id="412755"/>
    <lineage>
        <taxon>unclassified sequences</taxon>
        <taxon>metagenomes</taxon>
        <taxon>ecological metagenomes</taxon>
    </lineage>
</organism>
<accession>X0WRU9</accession>
<evidence type="ECO:0000256" key="13">
    <source>
        <dbReference type="ARBA" id="ARBA00022917"/>
    </source>
</evidence>
<keyword evidence="8" id="KW-0436">Ligase</keyword>
<comment type="cofactor">
    <cofactor evidence="1">
        <name>Mg(2+)</name>
        <dbReference type="ChEBI" id="CHEBI:18420"/>
    </cofactor>
</comment>
<protein>
    <recommendedName>
        <fullName evidence="6">Phenylalanine--tRNA ligase beta subunit</fullName>
        <ecNumber evidence="5">6.1.1.20</ecNumber>
    </recommendedName>
    <alternativeName>
        <fullName evidence="15">Phenylalanyl-tRNA synthetase beta subunit</fullName>
    </alternativeName>
</protein>
<evidence type="ECO:0000256" key="7">
    <source>
        <dbReference type="ARBA" id="ARBA00022490"/>
    </source>
</evidence>
<evidence type="ECO:0000256" key="15">
    <source>
        <dbReference type="ARBA" id="ARBA00033189"/>
    </source>
</evidence>